<sequence length="109" mass="11798">MGLSRQATFTVTCAIALSAIVPGAAGYLSGRLEAIEKAERDLRSLEAEIRSREREVRLSGGVYAPKRLRLCEPPPAVAEDRRGARDRGGADDDRPRRAGDGLRRVSPPS</sequence>
<name>A0A840PIF9_9ACTN</name>
<reference evidence="3 4" key="1">
    <citation type="submission" date="2020-08" db="EMBL/GenBank/DDBJ databases">
        <title>Genomic Encyclopedia of Type Strains, Phase IV (KMG-IV): sequencing the most valuable type-strain genomes for metagenomic binning, comparative biology and taxonomic classification.</title>
        <authorList>
            <person name="Goeker M."/>
        </authorList>
    </citation>
    <scope>NUCLEOTIDE SEQUENCE [LARGE SCALE GENOMIC DNA]</scope>
    <source>
        <strain evidence="3 4">DSM 45615</strain>
    </source>
</reference>
<keyword evidence="4" id="KW-1185">Reference proteome</keyword>
<organism evidence="3 4">
    <name type="scientific">Thermocatellispora tengchongensis</name>
    <dbReference type="NCBI Taxonomy" id="1073253"/>
    <lineage>
        <taxon>Bacteria</taxon>
        <taxon>Bacillati</taxon>
        <taxon>Actinomycetota</taxon>
        <taxon>Actinomycetes</taxon>
        <taxon>Streptosporangiales</taxon>
        <taxon>Streptosporangiaceae</taxon>
        <taxon>Thermocatellispora</taxon>
    </lineage>
</organism>
<feature type="region of interest" description="Disordered" evidence="2">
    <location>
        <begin position="69"/>
        <end position="109"/>
    </location>
</feature>
<feature type="coiled-coil region" evidence="1">
    <location>
        <begin position="28"/>
        <end position="55"/>
    </location>
</feature>
<protein>
    <submittedName>
        <fullName evidence="3">Uncharacterized protein</fullName>
    </submittedName>
</protein>
<evidence type="ECO:0000256" key="2">
    <source>
        <dbReference type="SAM" id="MobiDB-lite"/>
    </source>
</evidence>
<evidence type="ECO:0000313" key="3">
    <source>
        <dbReference type="EMBL" id="MBB5137693.1"/>
    </source>
</evidence>
<dbReference type="RefSeq" id="WP_185054583.1">
    <property type="nucleotide sequence ID" value="NZ_BAABIX010000035.1"/>
</dbReference>
<dbReference type="Proteomes" id="UP000578449">
    <property type="component" value="Unassembled WGS sequence"/>
</dbReference>
<evidence type="ECO:0000313" key="4">
    <source>
        <dbReference type="Proteomes" id="UP000578449"/>
    </source>
</evidence>
<comment type="caution">
    <text evidence="3">The sequence shown here is derived from an EMBL/GenBank/DDBJ whole genome shotgun (WGS) entry which is preliminary data.</text>
</comment>
<keyword evidence="1" id="KW-0175">Coiled coil</keyword>
<feature type="compositionally biased region" description="Basic and acidic residues" evidence="2">
    <location>
        <begin position="78"/>
        <end position="103"/>
    </location>
</feature>
<accession>A0A840PIF9</accession>
<dbReference type="AlphaFoldDB" id="A0A840PIF9"/>
<dbReference type="EMBL" id="JACHGN010000019">
    <property type="protein sequence ID" value="MBB5137693.1"/>
    <property type="molecule type" value="Genomic_DNA"/>
</dbReference>
<proteinExistence type="predicted"/>
<gene>
    <name evidence="3" type="ORF">HNP84_007445</name>
</gene>
<evidence type="ECO:0000256" key="1">
    <source>
        <dbReference type="SAM" id="Coils"/>
    </source>
</evidence>